<dbReference type="STRING" id="407821.A0A087TBJ4"/>
<dbReference type="EMBL" id="KK114455">
    <property type="protein sequence ID" value="KFM62483.1"/>
    <property type="molecule type" value="Genomic_DNA"/>
</dbReference>
<gene>
    <name evidence="3" type="ORF">X975_12289</name>
</gene>
<dbReference type="GO" id="GO:0016787">
    <property type="term" value="F:hydrolase activity"/>
    <property type="evidence" value="ECO:0007669"/>
    <property type="project" value="UniProtKB-KW"/>
</dbReference>
<accession>A0A087TBJ4</accession>
<evidence type="ECO:0000256" key="1">
    <source>
        <dbReference type="ARBA" id="ARBA00022801"/>
    </source>
</evidence>
<dbReference type="PANTHER" id="PTHR18934">
    <property type="entry name" value="ATP-DEPENDENT RNA HELICASE"/>
    <property type="match status" value="1"/>
</dbReference>
<dbReference type="SUPFAM" id="SSF52540">
    <property type="entry name" value="P-loop containing nucleoside triphosphate hydrolases"/>
    <property type="match status" value="1"/>
</dbReference>
<reference evidence="3 4" key="1">
    <citation type="submission" date="2013-11" db="EMBL/GenBank/DDBJ databases">
        <title>Genome sequencing of Stegodyphus mimosarum.</title>
        <authorList>
            <person name="Bechsgaard J."/>
        </authorList>
    </citation>
    <scope>NUCLEOTIDE SEQUENCE [LARGE SCALE GENOMIC DNA]</scope>
</reference>
<dbReference type="GO" id="GO:0005634">
    <property type="term" value="C:nucleus"/>
    <property type="evidence" value="ECO:0007669"/>
    <property type="project" value="TreeGrafter"/>
</dbReference>
<name>A0A087TBJ4_STEMI</name>
<keyword evidence="1" id="KW-0378">Hydrolase</keyword>
<dbReference type="GO" id="GO:0002151">
    <property type="term" value="F:G-quadruplex RNA binding"/>
    <property type="evidence" value="ECO:0007669"/>
    <property type="project" value="TreeGrafter"/>
</dbReference>
<evidence type="ECO:0000256" key="2">
    <source>
        <dbReference type="ARBA" id="ARBA00022806"/>
    </source>
</evidence>
<feature type="non-terminal residue" evidence="3">
    <location>
        <position position="345"/>
    </location>
</feature>
<dbReference type="Gene3D" id="3.30.160.20">
    <property type="match status" value="2"/>
</dbReference>
<dbReference type="GO" id="GO:0003678">
    <property type="term" value="F:DNA helicase activity"/>
    <property type="evidence" value="ECO:0007669"/>
    <property type="project" value="TreeGrafter"/>
</dbReference>
<evidence type="ECO:0000313" key="4">
    <source>
        <dbReference type="Proteomes" id="UP000054359"/>
    </source>
</evidence>
<keyword evidence="4" id="KW-1185">Reference proteome</keyword>
<dbReference type="GO" id="GO:0005737">
    <property type="term" value="C:cytoplasm"/>
    <property type="evidence" value="ECO:0007669"/>
    <property type="project" value="TreeGrafter"/>
</dbReference>
<keyword evidence="2 3" id="KW-0067">ATP-binding</keyword>
<sequence length="345" mass="39757">MMWQIKLAMTWPERFETEGLSSKKSEAETIAYLNACQKLKEYGIIDQNNQLLLPKNIMTFGDTDIRYSKGELGNIFQRIWTRYGKQEFIPKYKTVKIKGIFGNEDYWKSELQLIYPEAKTFEGCAARLRDAESIAATKALHWLHEKGIINKKKQLVVYSKSDVSKLEKVQSAPCSVYIPETLQDKMSSVLCDIEKEKTNLPFENNETIKELMVEEKQDEVYDIITENIYMAPSETEIILRSREMFEKRVWFGESSEPELLEIKRVRSSLPISEKREEILKTLEENQVVVLSGDTGCGKTTQVPQFILDDYISHMKGALCNIVVTQPRRISAISVAERVAAERGEK</sequence>
<dbReference type="OrthoDB" id="6418811at2759"/>
<dbReference type="InterPro" id="IPR027417">
    <property type="entry name" value="P-loop_NTPase"/>
</dbReference>
<dbReference type="GO" id="GO:0003724">
    <property type="term" value="F:RNA helicase activity"/>
    <property type="evidence" value="ECO:0007669"/>
    <property type="project" value="TreeGrafter"/>
</dbReference>
<dbReference type="Gene3D" id="3.40.50.300">
    <property type="entry name" value="P-loop containing nucleotide triphosphate hydrolases"/>
    <property type="match status" value="1"/>
</dbReference>
<protein>
    <submittedName>
        <fullName evidence="3">Putative ATP-dependent RNA helicase DHX30</fullName>
    </submittedName>
</protein>
<dbReference type="PANTHER" id="PTHR18934:SF257">
    <property type="entry name" value="ATP-DEPENDENT RNA HELICASE DHX30"/>
    <property type="match status" value="1"/>
</dbReference>
<dbReference type="AlphaFoldDB" id="A0A087TBJ4"/>
<keyword evidence="2 3" id="KW-0347">Helicase</keyword>
<dbReference type="Proteomes" id="UP000054359">
    <property type="component" value="Unassembled WGS sequence"/>
</dbReference>
<organism evidence="3 4">
    <name type="scientific">Stegodyphus mimosarum</name>
    <name type="common">African social velvet spider</name>
    <dbReference type="NCBI Taxonomy" id="407821"/>
    <lineage>
        <taxon>Eukaryota</taxon>
        <taxon>Metazoa</taxon>
        <taxon>Ecdysozoa</taxon>
        <taxon>Arthropoda</taxon>
        <taxon>Chelicerata</taxon>
        <taxon>Arachnida</taxon>
        <taxon>Araneae</taxon>
        <taxon>Araneomorphae</taxon>
        <taxon>Entelegynae</taxon>
        <taxon>Eresoidea</taxon>
        <taxon>Eresidae</taxon>
        <taxon>Stegodyphus</taxon>
    </lineage>
</organism>
<proteinExistence type="predicted"/>
<keyword evidence="2 3" id="KW-0547">Nucleotide-binding</keyword>
<evidence type="ECO:0000313" key="3">
    <source>
        <dbReference type="EMBL" id="KFM62483.1"/>
    </source>
</evidence>